<organism evidence="1">
    <name type="scientific">Myoviridae sp. ct8ME27</name>
    <dbReference type="NCBI Taxonomy" id="2826622"/>
    <lineage>
        <taxon>Viruses</taxon>
        <taxon>Duplodnaviria</taxon>
        <taxon>Heunggongvirae</taxon>
        <taxon>Uroviricota</taxon>
        <taxon>Caudoviricetes</taxon>
    </lineage>
</organism>
<keyword evidence="1" id="KW-0813">Transport</keyword>
<dbReference type="GO" id="GO:0005524">
    <property type="term" value="F:ATP binding"/>
    <property type="evidence" value="ECO:0007669"/>
    <property type="project" value="UniProtKB-KW"/>
</dbReference>
<name>A0A8S5N6H9_9CAUD</name>
<reference evidence="1" key="1">
    <citation type="journal article" date="2021" name="Proc. Natl. Acad. Sci. U.S.A.">
        <title>A Catalog of Tens of Thousands of Viruses from Human Metagenomes Reveals Hidden Associations with Chronic Diseases.</title>
        <authorList>
            <person name="Tisza M.J."/>
            <person name="Buck C.B."/>
        </authorList>
    </citation>
    <scope>NUCLEOTIDE SEQUENCE</scope>
    <source>
        <strain evidence="1">Ct8ME27</strain>
    </source>
</reference>
<keyword evidence="1" id="KW-0762">Sugar transport</keyword>
<evidence type="ECO:0000313" key="1">
    <source>
        <dbReference type="EMBL" id="DAD90238.1"/>
    </source>
</evidence>
<dbReference type="EMBL" id="BK015080">
    <property type="protein sequence ID" value="DAD90238.1"/>
    <property type="molecule type" value="Genomic_DNA"/>
</dbReference>
<proteinExistence type="predicted"/>
<keyword evidence="1" id="KW-0547">Nucleotide-binding</keyword>
<protein>
    <submittedName>
        <fullName evidence="1">Gifsy-2 prophage ATP-binding sugar transporter-like barrel, 4 helix bundle.7A</fullName>
    </submittedName>
</protein>
<keyword evidence="1" id="KW-0067">ATP-binding</keyword>
<sequence length="104" mass="11871">MSVFHRMMNDIFSNKDFTEFFQIDGLTYTCIVSPINDDISFTDAGLASGENFTLDIKLPVFKMPKINDRLMFRDKWYKIDTMQIDSANASIKIFIIAQSKGIGA</sequence>
<accession>A0A8S5N6H9</accession>